<dbReference type="Pfam" id="PF04446">
    <property type="entry name" value="Thg1"/>
    <property type="match status" value="1"/>
</dbReference>
<dbReference type="AlphaFoldDB" id="A0AAX6IDU6"/>
<comment type="subcellular location">
    <subcellularLocation>
        <location evidence="2">Nucleus</location>
    </subcellularLocation>
</comment>
<evidence type="ECO:0000259" key="18">
    <source>
        <dbReference type="Pfam" id="PF14413"/>
    </source>
</evidence>
<keyword evidence="5 14" id="KW-0808">Transferase</keyword>
<feature type="binding site" evidence="15">
    <location>
        <begin position="75"/>
        <end position="76"/>
    </location>
    <ligand>
        <name>GTP</name>
        <dbReference type="ChEBI" id="CHEBI:37565"/>
    </ligand>
</feature>
<keyword evidence="6 14" id="KW-0819">tRNA processing</keyword>
<dbReference type="GO" id="GO:0000287">
    <property type="term" value="F:magnesium ion binding"/>
    <property type="evidence" value="ECO:0007669"/>
    <property type="project" value="UniProtKB-UniRule"/>
</dbReference>
<keyword evidence="20" id="KW-1185">Reference proteome</keyword>
<evidence type="ECO:0000256" key="15">
    <source>
        <dbReference type="PIRSR" id="PIRSR028980-1"/>
    </source>
</evidence>
<evidence type="ECO:0000256" key="5">
    <source>
        <dbReference type="ARBA" id="ARBA00022679"/>
    </source>
</evidence>
<comment type="similarity">
    <text evidence="3 14">Belongs to the tRNA(His) guanylyltransferase family.</text>
</comment>
<feature type="binding site" evidence="16">
    <location>
        <position position="76"/>
    </location>
    <ligand>
        <name>Mg(2+)</name>
        <dbReference type="ChEBI" id="CHEBI:18420"/>
        <label>1</label>
        <note>catalytic</note>
    </ligand>
</feature>
<dbReference type="EMBL" id="JANAVB010002395">
    <property type="protein sequence ID" value="KAJ6851211.1"/>
    <property type="molecule type" value="Genomic_DNA"/>
</dbReference>
<comment type="caution">
    <text evidence="19">The sequence shown here is derived from an EMBL/GenBank/DDBJ whole genome shotgun (WGS) entry which is preliminary data.</text>
</comment>
<evidence type="ECO:0000256" key="8">
    <source>
        <dbReference type="ARBA" id="ARBA00022723"/>
    </source>
</evidence>
<name>A0AAX6IDU6_IRIPA</name>
<feature type="binding site" evidence="16">
    <location>
        <position position="30"/>
    </location>
    <ligand>
        <name>Mg(2+)</name>
        <dbReference type="ChEBI" id="CHEBI:18420"/>
        <label>1</label>
        <note>catalytic</note>
    </ligand>
</feature>
<evidence type="ECO:0000256" key="2">
    <source>
        <dbReference type="ARBA" id="ARBA00004123"/>
    </source>
</evidence>
<dbReference type="InterPro" id="IPR038469">
    <property type="entry name" value="tRNAHis_GuaTrfase_Thg1_sf"/>
</dbReference>
<evidence type="ECO:0000313" key="19">
    <source>
        <dbReference type="EMBL" id="KAJ6851211.1"/>
    </source>
</evidence>
<dbReference type="PANTHER" id="PTHR12729">
    <property type="entry name" value="TRNA(HIS) GUANYLYLTRANSFERASE-RELATED"/>
    <property type="match status" value="1"/>
</dbReference>
<feature type="domain" description="tRNAHis guanylyltransferase catalytic" evidence="17">
    <location>
        <begin position="6"/>
        <end position="135"/>
    </location>
</feature>
<reference evidence="19" key="1">
    <citation type="journal article" date="2023" name="GigaByte">
        <title>Genome assembly of the bearded iris, Iris pallida Lam.</title>
        <authorList>
            <person name="Bruccoleri R.E."/>
            <person name="Oakeley E.J."/>
            <person name="Faust A.M.E."/>
            <person name="Altorfer M."/>
            <person name="Dessus-Babus S."/>
            <person name="Burckhardt D."/>
            <person name="Oertli M."/>
            <person name="Naumann U."/>
            <person name="Petersen F."/>
            <person name="Wong J."/>
        </authorList>
    </citation>
    <scope>NUCLEOTIDE SEQUENCE</scope>
    <source>
        <strain evidence="19">GSM-AAB239-AS_SAM_17_03QT</strain>
    </source>
</reference>
<evidence type="ECO:0000256" key="13">
    <source>
        <dbReference type="ARBA" id="ARBA00047281"/>
    </source>
</evidence>
<keyword evidence="11 14" id="KW-0342">GTP-binding</keyword>
<dbReference type="GO" id="GO:0005654">
    <property type="term" value="C:nucleoplasm"/>
    <property type="evidence" value="ECO:0007669"/>
    <property type="project" value="UniProtKB-ARBA"/>
</dbReference>
<evidence type="ECO:0000256" key="6">
    <source>
        <dbReference type="ARBA" id="ARBA00022694"/>
    </source>
</evidence>
<dbReference type="EC" id="2.7.7.79" evidence="4 14"/>
<keyword evidence="9 14" id="KW-0547">Nucleotide-binding</keyword>
<keyword evidence="8 14" id="KW-0479">Metal-binding</keyword>
<keyword evidence="10 14" id="KW-0460">Magnesium</keyword>
<evidence type="ECO:0000256" key="10">
    <source>
        <dbReference type="ARBA" id="ARBA00022842"/>
    </source>
</evidence>
<evidence type="ECO:0000256" key="1">
    <source>
        <dbReference type="ARBA" id="ARBA00002939"/>
    </source>
</evidence>
<evidence type="ECO:0000256" key="7">
    <source>
        <dbReference type="ARBA" id="ARBA00022695"/>
    </source>
</evidence>
<dbReference type="Pfam" id="PF14413">
    <property type="entry name" value="Thg1C"/>
    <property type="match status" value="1"/>
</dbReference>
<dbReference type="GO" id="GO:0006400">
    <property type="term" value="P:tRNA modification"/>
    <property type="evidence" value="ECO:0007669"/>
    <property type="project" value="UniProtKB-UniRule"/>
</dbReference>
<dbReference type="InterPro" id="IPR024956">
    <property type="entry name" value="tRNAHis_GuaTrfase_cat"/>
</dbReference>
<dbReference type="FunFam" id="3.30.70.3000:FF:000002">
    <property type="entry name" value="tRNA(His) guanylyltransferase 1"/>
    <property type="match status" value="1"/>
</dbReference>
<accession>A0AAX6IDU6</accession>
<evidence type="ECO:0000256" key="3">
    <source>
        <dbReference type="ARBA" id="ARBA00010113"/>
    </source>
</evidence>
<gene>
    <name evidence="19" type="ORF">M6B38_261070</name>
</gene>
<dbReference type="InterPro" id="IPR025845">
    <property type="entry name" value="Thg1_C_dom"/>
</dbReference>
<keyword evidence="7 14" id="KW-0548">Nucleotidyltransferase</keyword>
<evidence type="ECO:0000256" key="4">
    <source>
        <dbReference type="ARBA" id="ARBA00012511"/>
    </source>
</evidence>
<comment type="catalytic activity">
    <reaction evidence="13 14">
        <text>a 5'-end ribonucleotide-tRNA(His) + GTP + ATP + H2O = a 5'-end phospho-guanosine-ribonucleotide-tRNA(His) + AMP + 2 diphosphate + H(+)</text>
        <dbReference type="Rhea" id="RHEA:54564"/>
        <dbReference type="Rhea" id="RHEA-COMP:14193"/>
        <dbReference type="Rhea" id="RHEA-COMP:14917"/>
        <dbReference type="ChEBI" id="CHEBI:15377"/>
        <dbReference type="ChEBI" id="CHEBI:15378"/>
        <dbReference type="ChEBI" id="CHEBI:30616"/>
        <dbReference type="ChEBI" id="CHEBI:33019"/>
        <dbReference type="ChEBI" id="CHEBI:37565"/>
        <dbReference type="ChEBI" id="CHEBI:138282"/>
        <dbReference type="ChEBI" id="CHEBI:141847"/>
        <dbReference type="ChEBI" id="CHEBI:456215"/>
        <dbReference type="EC" id="2.7.7.79"/>
    </reaction>
</comment>
<dbReference type="Gene3D" id="3.30.70.3000">
    <property type="match status" value="1"/>
</dbReference>
<organism evidence="19 20">
    <name type="scientific">Iris pallida</name>
    <name type="common">Sweet iris</name>
    <dbReference type="NCBI Taxonomy" id="29817"/>
    <lineage>
        <taxon>Eukaryota</taxon>
        <taxon>Viridiplantae</taxon>
        <taxon>Streptophyta</taxon>
        <taxon>Embryophyta</taxon>
        <taxon>Tracheophyta</taxon>
        <taxon>Spermatophyta</taxon>
        <taxon>Magnoliopsida</taxon>
        <taxon>Liliopsida</taxon>
        <taxon>Asparagales</taxon>
        <taxon>Iridaceae</taxon>
        <taxon>Iridoideae</taxon>
        <taxon>Irideae</taxon>
        <taxon>Iris</taxon>
    </lineage>
</organism>
<comment type="cofactor">
    <cofactor evidence="16">
        <name>Mg(2+)</name>
        <dbReference type="ChEBI" id="CHEBI:18420"/>
    </cofactor>
    <text evidence="16">Binds 2 magnesium ions per subunit.</text>
</comment>
<protein>
    <recommendedName>
        <fullName evidence="4 14">tRNA(His) guanylyltransferase</fullName>
        <ecNumber evidence="4 14">2.7.7.79</ecNumber>
    </recommendedName>
    <alternativeName>
        <fullName evidence="14">tRNA-histidine guanylyltransferase</fullName>
    </alternativeName>
</protein>
<dbReference type="Proteomes" id="UP001140949">
    <property type="component" value="Unassembled WGS sequence"/>
</dbReference>
<dbReference type="PANTHER" id="PTHR12729:SF6">
    <property type="entry name" value="TRNA(HIS) GUANYLYLTRANSFERASE-RELATED"/>
    <property type="match status" value="1"/>
</dbReference>
<dbReference type="GO" id="GO:0005525">
    <property type="term" value="F:GTP binding"/>
    <property type="evidence" value="ECO:0007669"/>
    <property type="project" value="UniProtKB-UniRule"/>
</dbReference>
<evidence type="ECO:0000256" key="9">
    <source>
        <dbReference type="ARBA" id="ARBA00022741"/>
    </source>
</evidence>
<evidence type="ECO:0000259" key="17">
    <source>
        <dbReference type="Pfam" id="PF04446"/>
    </source>
</evidence>
<feature type="binding site" evidence="15">
    <location>
        <begin position="29"/>
        <end position="34"/>
    </location>
    <ligand>
        <name>GTP</name>
        <dbReference type="ChEBI" id="CHEBI:37565"/>
    </ligand>
</feature>
<proteinExistence type="inferred from homology"/>
<sequence>MANSKYEYVKKFEADDKLPPYNWIVVRIDGCHFHRFTADQEFEKPNDQNALDLMNSCAVSMMDQFPDIVFAYGVSDEYSFILKETTQFYQRRSSKILSLFVSYFSALYIFKWKDFFPHKALELPPFFDGRVVCYPKLRIVRDYLTWRQVDCHINNQYNTCFWMLVKSGKSVKEAQELLKGTQTKDKNELLFQQFGINYAKLPAIFRKGSCVYKDKVEETVKLDDTGNPIKRVRMKVTVGHFDIIGPKFWNEHPNILEEES</sequence>
<evidence type="ECO:0000256" key="14">
    <source>
        <dbReference type="PIRNR" id="PIRNR028980"/>
    </source>
</evidence>
<evidence type="ECO:0000256" key="12">
    <source>
        <dbReference type="ARBA" id="ARBA00023242"/>
    </source>
</evidence>
<comment type="function">
    <text evidence="1 14">Adds a GMP to the 5'-end of tRNA(His) after transcription and RNase P cleavage.</text>
</comment>
<feature type="binding site" evidence="16">
    <location>
        <position position="29"/>
    </location>
    <ligand>
        <name>Mg(2+)</name>
        <dbReference type="ChEBI" id="CHEBI:18420"/>
        <label>2</label>
        <note>catalytic</note>
    </ligand>
</feature>
<dbReference type="PIRSF" id="PIRSF028980">
    <property type="entry name" value="tRNAHis_guanylyltransferase"/>
    <property type="match status" value="1"/>
</dbReference>
<dbReference type="GO" id="GO:0008193">
    <property type="term" value="F:tRNA guanylyltransferase activity"/>
    <property type="evidence" value="ECO:0007669"/>
    <property type="project" value="UniProtKB-UniRule"/>
</dbReference>
<evidence type="ECO:0000256" key="11">
    <source>
        <dbReference type="ARBA" id="ARBA00023134"/>
    </source>
</evidence>
<feature type="binding site" evidence="16">
    <location>
        <position position="29"/>
    </location>
    <ligand>
        <name>Mg(2+)</name>
        <dbReference type="ChEBI" id="CHEBI:18420"/>
        <label>1</label>
        <note>catalytic</note>
    </ligand>
</feature>
<feature type="binding site" evidence="16">
    <location>
        <position position="76"/>
    </location>
    <ligand>
        <name>Mg(2+)</name>
        <dbReference type="ChEBI" id="CHEBI:18420"/>
        <label>2</label>
        <note>catalytic</note>
    </ligand>
</feature>
<evidence type="ECO:0000256" key="16">
    <source>
        <dbReference type="PIRSR" id="PIRSR028980-2"/>
    </source>
</evidence>
<keyword evidence="12" id="KW-0539">Nucleus</keyword>
<feature type="domain" description="Thg1 C-terminal" evidence="18">
    <location>
        <begin position="139"/>
        <end position="244"/>
    </location>
</feature>
<evidence type="ECO:0000313" key="20">
    <source>
        <dbReference type="Proteomes" id="UP001140949"/>
    </source>
</evidence>
<reference evidence="19" key="2">
    <citation type="submission" date="2023-04" db="EMBL/GenBank/DDBJ databases">
        <authorList>
            <person name="Bruccoleri R.E."/>
            <person name="Oakeley E.J."/>
            <person name="Faust A.-M."/>
            <person name="Dessus-Babus S."/>
            <person name="Altorfer M."/>
            <person name="Burckhardt D."/>
            <person name="Oertli M."/>
            <person name="Naumann U."/>
            <person name="Petersen F."/>
            <person name="Wong J."/>
        </authorList>
    </citation>
    <scope>NUCLEOTIDE SEQUENCE</scope>
    <source>
        <strain evidence="19">GSM-AAB239-AS_SAM_17_03QT</strain>
        <tissue evidence="19">Leaf</tissue>
    </source>
</reference>
<dbReference type="InterPro" id="IPR007537">
    <property type="entry name" value="tRNAHis_GuaTrfase_Thg1"/>
</dbReference>